<dbReference type="PANTHER" id="PTHR45691">
    <property type="entry name" value="PROTEIN DIAPHANOUS"/>
    <property type="match status" value="1"/>
</dbReference>
<reference evidence="3 4" key="1">
    <citation type="submission" date="2019-06" db="EMBL/GenBank/DDBJ databases">
        <title>Sequencing the genomes of 1000 actinobacteria strains.</title>
        <authorList>
            <person name="Klenk H.-P."/>
        </authorList>
    </citation>
    <scope>NUCLEOTIDE SEQUENCE [LARGE SCALE GENOMIC DNA]</scope>
    <source>
        <strain evidence="3 4">DSM 45043</strain>
    </source>
</reference>
<evidence type="ECO:0000256" key="1">
    <source>
        <dbReference type="SAM" id="MobiDB-lite"/>
    </source>
</evidence>
<comment type="caution">
    <text evidence="3">The sequence shown here is derived from an EMBL/GenBank/DDBJ whole genome shotgun (WGS) entry which is preliminary data.</text>
</comment>
<dbReference type="EMBL" id="VFPO01000001">
    <property type="protein sequence ID" value="TQM68034.1"/>
    <property type="molecule type" value="Genomic_DNA"/>
</dbReference>
<accession>A0A543IBT2</accession>
<feature type="transmembrane region" description="Helical" evidence="2">
    <location>
        <begin position="61"/>
        <end position="86"/>
    </location>
</feature>
<dbReference type="PANTHER" id="PTHR45691:SF6">
    <property type="entry name" value="PROTEIN DIAPHANOUS"/>
    <property type="match status" value="1"/>
</dbReference>
<organism evidence="3 4">
    <name type="scientific">Actinomadura hallensis</name>
    <dbReference type="NCBI Taxonomy" id="337895"/>
    <lineage>
        <taxon>Bacteria</taxon>
        <taxon>Bacillati</taxon>
        <taxon>Actinomycetota</taxon>
        <taxon>Actinomycetes</taxon>
        <taxon>Streptosporangiales</taxon>
        <taxon>Thermomonosporaceae</taxon>
        <taxon>Actinomadura</taxon>
    </lineage>
</organism>
<sequence length="259" mass="27402">MSNWNPPPPGPPGPAGPPGPPGPPGVPGPPPAPPGPGAPVPPPGMPVPPPGGQRRKRGPGCVIGVLAGAFALVLLLVLGAVGVYYVTTDHELSTPPTAGGMVLERGRDQQADRFADELRRVIRSTTTPSDADFVRGVYRKRDLRFMLVGFSGDYDRKDSLSMRRSLAFHLTNALSTRTTRVMATFHEISDAGGDGTGFCARVTATAQGAYSNTSICGWATRTSFALVVPLARTGRLEPPEYKIAGLRKVMRDLREDVES</sequence>
<proteinExistence type="predicted"/>
<keyword evidence="4" id="KW-1185">Reference proteome</keyword>
<dbReference type="Proteomes" id="UP000316706">
    <property type="component" value="Unassembled WGS sequence"/>
</dbReference>
<protein>
    <submittedName>
        <fullName evidence="3">Uncharacterized protein</fullName>
    </submittedName>
</protein>
<keyword evidence="2" id="KW-0472">Membrane</keyword>
<feature type="compositionally biased region" description="Pro residues" evidence="1">
    <location>
        <begin position="1"/>
        <end position="51"/>
    </location>
</feature>
<dbReference type="GO" id="GO:0005884">
    <property type="term" value="C:actin filament"/>
    <property type="evidence" value="ECO:0007669"/>
    <property type="project" value="TreeGrafter"/>
</dbReference>
<keyword evidence="2" id="KW-1133">Transmembrane helix</keyword>
<dbReference type="RefSeq" id="WP_141967228.1">
    <property type="nucleotide sequence ID" value="NZ_VFPO01000001.1"/>
</dbReference>
<dbReference type="OrthoDB" id="3479935at2"/>
<evidence type="ECO:0000313" key="3">
    <source>
        <dbReference type="EMBL" id="TQM68034.1"/>
    </source>
</evidence>
<dbReference type="AlphaFoldDB" id="A0A543IBT2"/>
<dbReference type="GO" id="GO:0030041">
    <property type="term" value="P:actin filament polymerization"/>
    <property type="evidence" value="ECO:0007669"/>
    <property type="project" value="TreeGrafter"/>
</dbReference>
<evidence type="ECO:0000256" key="2">
    <source>
        <dbReference type="SAM" id="Phobius"/>
    </source>
</evidence>
<dbReference type="InterPro" id="IPR051412">
    <property type="entry name" value="Formin_Homology_Diaphanous_sf"/>
</dbReference>
<feature type="region of interest" description="Disordered" evidence="1">
    <location>
        <begin position="1"/>
        <end position="56"/>
    </location>
</feature>
<keyword evidence="2" id="KW-0812">Transmembrane</keyword>
<gene>
    <name evidence="3" type="ORF">FHX41_1661</name>
</gene>
<evidence type="ECO:0000313" key="4">
    <source>
        <dbReference type="Proteomes" id="UP000316706"/>
    </source>
</evidence>
<name>A0A543IBT2_9ACTN</name>